<feature type="transmembrane region" description="Helical" evidence="6">
    <location>
        <begin position="363"/>
        <end position="381"/>
    </location>
</feature>
<keyword evidence="2 6" id="KW-0812">Transmembrane</keyword>
<evidence type="ECO:0000256" key="2">
    <source>
        <dbReference type="ARBA" id="ARBA00022692"/>
    </source>
</evidence>
<feature type="transmembrane region" description="Helical" evidence="6">
    <location>
        <begin position="30"/>
        <end position="50"/>
    </location>
</feature>
<dbReference type="EMBL" id="PRDS01000010">
    <property type="protein sequence ID" value="PPB79670.1"/>
    <property type="molecule type" value="Genomic_DNA"/>
</dbReference>
<proteinExistence type="predicted"/>
<evidence type="ECO:0000313" key="9">
    <source>
        <dbReference type="Proteomes" id="UP000239736"/>
    </source>
</evidence>
<feature type="compositionally biased region" description="Basic and acidic residues" evidence="5">
    <location>
        <begin position="434"/>
        <end position="461"/>
    </location>
</feature>
<organism evidence="8 9">
    <name type="scientific">Albidovulum inexpectatum</name>
    <dbReference type="NCBI Taxonomy" id="196587"/>
    <lineage>
        <taxon>Bacteria</taxon>
        <taxon>Pseudomonadati</taxon>
        <taxon>Pseudomonadota</taxon>
        <taxon>Alphaproteobacteria</taxon>
        <taxon>Rhodobacterales</taxon>
        <taxon>Paracoccaceae</taxon>
        <taxon>Albidovulum</taxon>
    </lineage>
</organism>
<feature type="transmembrane region" description="Helical" evidence="6">
    <location>
        <begin position="387"/>
        <end position="404"/>
    </location>
</feature>
<dbReference type="GO" id="GO:0016020">
    <property type="term" value="C:membrane"/>
    <property type="evidence" value="ECO:0007669"/>
    <property type="project" value="UniProtKB-SubCell"/>
</dbReference>
<dbReference type="PANTHER" id="PTHR37422:SF13">
    <property type="entry name" value="LIPOPOLYSACCHARIDE BIOSYNTHESIS PROTEIN PA4999-RELATED"/>
    <property type="match status" value="1"/>
</dbReference>
<sequence length="461" mass="50860">MAEDDRGAIIVLLYVLAVILPIGFDIGTIAMTVLRLLLLIMIVPLGIRLFSGGLGKIYPTDWLLVLHCLWSFVSIGVNNPNRVVENAGAYSLELLGGYLIGRAYIRSPAAFYRLIRYVLIFAVLSLPFAIVESQTGRAVIIGILESIPGIKTVAQVDIAPRLGLHRSQVVFAHPIHYGLFCTSVLALSWIGMRGVTSGAARYLGVFAVLAAVFLSLSSGALLAALLQIGLIAWNAIFRNVERKWSILVGLFALAYIVIDLLSNRTPLRVFMSYATFSAHNAFYRAIIFEWGMINVWNNPIFGLGLRSWIRPSFMKSGSIDNFWLVAAVKFGFPGFLTLAGAYADAMWRIGRRRLAPGSALSDLRLAWMITFVGLTFTLATVHIWTSIFSYVFFLLGAGMWMINAPEAGLAPVQPPDAPERTGGPMWSRPAPELKLTRDRSETPARPRQDTRRYTRFDGSDG</sequence>
<keyword evidence="3 6" id="KW-1133">Transmembrane helix</keyword>
<dbReference type="AlphaFoldDB" id="A0A2S5JE50"/>
<keyword evidence="4 6" id="KW-0472">Membrane</keyword>
<evidence type="ECO:0000313" key="8">
    <source>
        <dbReference type="EMBL" id="PPB79670.1"/>
    </source>
</evidence>
<feature type="transmembrane region" description="Helical" evidence="6">
    <location>
        <begin position="62"/>
        <end position="81"/>
    </location>
</feature>
<evidence type="ECO:0000256" key="5">
    <source>
        <dbReference type="SAM" id="MobiDB-lite"/>
    </source>
</evidence>
<keyword evidence="9" id="KW-1185">Reference proteome</keyword>
<evidence type="ECO:0000256" key="3">
    <source>
        <dbReference type="ARBA" id="ARBA00022989"/>
    </source>
</evidence>
<reference evidence="8 9" key="1">
    <citation type="submission" date="2018-01" db="EMBL/GenBank/DDBJ databases">
        <title>Genomic Encyclopedia of Archaeal and Bacterial Type Strains, Phase II (KMG-II): from individual species to whole genera.</title>
        <authorList>
            <person name="Goeker M."/>
        </authorList>
    </citation>
    <scope>NUCLEOTIDE SEQUENCE [LARGE SCALE GENOMIC DNA]</scope>
    <source>
        <strain evidence="8 9">DSM 12048</strain>
    </source>
</reference>
<feature type="transmembrane region" description="Helical" evidence="6">
    <location>
        <begin position="170"/>
        <end position="190"/>
    </location>
</feature>
<protein>
    <submittedName>
        <fullName evidence="8">O-antigen ligase</fullName>
    </submittedName>
</protein>
<comment type="caution">
    <text evidence="8">The sequence shown here is derived from an EMBL/GenBank/DDBJ whole genome shotgun (WGS) entry which is preliminary data.</text>
</comment>
<feature type="transmembrane region" description="Helical" evidence="6">
    <location>
        <begin position="321"/>
        <end position="342"/>
    </location>
</feature>
<dbReference type="GO" id="GO:0016874">
    <property type="term" value="F:ligase activity"/>
    <property type="evidence" value="ECO:0007669"/>
    <property type="project" value="UniProtKB-KW"/>
</dbReference>
<dbReference type="InterPro" id="IPR051533">
    <property type="entry name" value="WaaL-like"/>
</dbReference>
<feature type="transmembrane region" description="Helical" evidence="6">
    <location>
        <begin position="7"/>
        <end position="24"/>
    </location>
</feature>
<feature type="transmembrane region" description="Helical" evidence="6">
    <location>
        <begin position="114"/>
        <end position="131"/>
    </location>
</feature>
<evidence type="ECO:0000256" key="6">
    <source>
        <dbReference type="SAM" id="Phobius"/>
    </source>
</evidence>
<name>A0A2S5JE50_9RHOB</name>
<accession>A0A2S5JE50</accession>
<comment type="subcellular location">
    <subcellularLocation>
        <location evidence="1">Membrane</location>
        <topology evidence="1">Multi-pass membrane protein</topology>
    </subcellularLocation>
</comment>
<gene>
    <name evidence="8" type="ORF">LV82_02687</name>
</gene>
<keyword evidence="8" id="KW-0436">Ligase</keyword>
<feature type="transmembrane region" description="Helical" evidence="6">
    <location>
        <begin position="244"/>
        <end position="261"/>
    </location>
</feature>
<evidence type="ECO:0000259" key="7">
    <source>
        <dbReference type="Pfam" id="PF04932"/>
    </source>
</evidence>
<dbReference type="InterPro" id="IPR007016">
    <property type="entry name" value="O-antigen_ligase-rel_domated"/>
</dbReference>
<dbReference type="Pfam" id="PF04932">
    <property type="entry name" value="Wzy_C"/>
    <property type="match status" value="1"/>
</dbReference>
<feature type="region of interest" description="Disordered" evidence="5">
    <location>
        <begin position="412"/>
        <end position="461"/>
    </location>
</feature>
<dbReference type="Proteomes" id="UP000239736">
    <property type="component" value="Unassembled WGS sequence"/>
</dbReference>
<dbReference type="RefSeq" id="WP_170063440.1">
    <property type="nucleotide sequence ID" value="NZ_PRDS01000010.1"/>
</dbReference>
<evidence type="ECO:0000256" key="4">
    <source>
        <dbReference type="ARBA" id="ARBA00023136"/>
    </source>
</evidence>
<dbReference type="PANTHER" id="PTHR37422">
    <property type="entry name" value="TEICHURONIC ACID BIOSYNTHESIS PROTEIN TUAE"/>
    <property type="match status" value="1"/>
</dbReference>
<feature type="domain" description="O-antigen ligase-related" evidence="7">
    <location>
        <begin position="204"/>
        <end position="338"/>
    </location>
</feature>
<evidence type="ECO:0000256" key="1">
    <source>
        <dbReference type="ARBA" id="ARBA00004141"/>
    </source>
</evidence>
<feature type="transmembrane region" description="Helical" evidence="6">
    <location>
        <begin position="281"/>
        <end position="301"/>
    </location>
</feature>
<feature type="transmembrane region" description="Helical" evidence="6">
    <location>
        <begin position="202"/>
        <end position="232"/>
    </location>
</feature>